<reference evidence="1" key="1">
    <citation type="submission" date="2022-12" db="EMBL/GenBank/DDBJ databases">
        <title>Draft genome assemblies for two species of Escallonia (Escalloniales).</title>
        <authorList>
            <person name="Chanderbali A."/>
            <person name="Dervinis C."/>
            <person name="Anghel I."/>
            <person name="Soltis D."/>
            <person name="Soltis P."/>
            <person name="Zapata F."/>
        </authorList>
    </citation>
    <scope>NUCLEOTIDE SEQUENCE</scope>
    <source>
        <strain evidence="1">UCBG64.0493</strain>
        <tissue evidence="1">Leaf</tissue>
    </source>
</reference>
<name>A0AA89B7E0_9ASTE</name>
<dbReference type="Proteomes" id="UP001188597">
    <property type="component" value="Unassembled WGS sequence"/>
</dbReference>
<gene>
    <name evidence="1" type="ORF">RJ639_039713</name>
</gene>
<protein>
    <submittedName>
        <fullName evidence="1">Uncharacterized protein</fullName>
    </submittedName>
</protein>
<dbReference type="AlphaFoldDB" id="A0AA89B7E0"/>
<comment type="caution">
    <text evidence="1">The sequence shown here is derived from an EMBL/GenBank/DDBJ whole genome shotgun (WGS) entry which is preliminary data.</text>
</comment>
<sequence>MERLKSRGKSFNWFSHAVPLDINFETTDHRPGLFFKTGTDKNSKRDWKIEMLTALTSLSTLITAPRVLGWDLEGKLIDRMWCLLLVFEEVAIDVLAFIRGLKFLMCYSIRQADVGSAISELENFNIRCTSIEFISDCNPKKGDRLQGFRQYRWIQKFYQILQIAKLNEFISDCKAKREFFHPCDVSPSLEDHVILSALKGYGLLLDPLFEKLYDGVQIA</sequence>
<evidence type="ECO:0000313" key="2">
    <source>
        <dbReference type="Proteomes" id="UP001188597"/>
    </source>
</evidence>
<dbReference type="EMBL" id="JAVXUP010000391">
    <property type="protein sequence ID" value="KAK3029158.1"/>
    <property type="molecule type" value="Genomic_DNA"/>
</dbReference>
<organism evidence="1 2">
    <name type="scientific">Escallonia herrerae</name>
    <dbReference type="NCBI Taxonomy" id="1293975"/>
    <lineage>
        <taxon>Eukaryota</taxon>
        <taxon>Viridiplantae</taxon>
        <taxon>Streptophyta</taxon>
        <taxon>Embryophyta</taxon>
        <taxon>Tracheophyta</taxon>
        <taxon>Spermatophyta</taxon>
        <taxon>Magnoliopsida</taxon>
        <taxon>eudicotyledons</taxon>
        <taxon>Gunneridae</taxon>
        <taxon>Pentapetalae</taxon>
        <taxon>asterids</taxon>
        <taxon>campanulids</taxon>
        <taxon>Escalloniales</taxon>
        <taxon>Escalloniaceae</taxon>
        <taxon>Escallonia</taxon>
    </lineage>
</organism>
<accession>A0AA89B7E0</accession>
<proteinExistence type="predicted"/>
<keyword evidence="2" id="KW-1185">Reference proteome</keyword>
<evidence type="ECO:0000313" key="1">
    <source>
        <dbReference type="EMBL" id="KAK3029158.1"/>
    </source>
</evidence>